<dbReference type="OrthoDB" id="1824882at2"/>
<dbReference type="AlphaFoldDB" id="A0A5C6RIK3"/>
<dbReference type="PANTHER" id="PTHR24273">
    <property type="entry name" value="FI04643P-RELATED"/>
    <property type="match status" value="1"/>
</dbReference>
<evidence type="ECO:0000256" key="1">
    <source>
        <dbReference type="SAM" id="SignalP"/>
    </source>
</evidence>
<accession>A0A5C6RIK3</accession>
<dbReference type="RefSeq" id="WP_147169462.1">
    <property type="nucleotide sequence ID" value="NZ_VOOR01000074.1"/>
</dbReference>
<feature type="signal peptide" evidence="1">
    <location>
        <begin position="1"/>
        <end position="22"/>
    </location>
</feature>
<gene>
    <name evidence="3" type="ORF">FRY97_20330</name>
</gene>
<dbReference type="Proteomes" id="UP000321580">
    <property type="component" value="Unassembled WGS sequence"/>
</dbReference>
<reference evidence="3 4" key="1">
    <citation type="submission" date="2019-08" db="EMBL/GenBank/DDBJ databases">
        <title>Genome of Phaeodactylibacter luteus.</title>
        <authorList>
            <person name="Bowman J.P."/>
        </authorList>
    </citation>
    <scope>NUCLEOTIDE SEQUENCE [LARGE SCALE GENOMIC DNA]</scope>
    <source>
        <strain evidence="3 4">KCTC 42180</strain>
    </source>
</reference>
<protein>
    <submittedName>
        <fullName evidence="3">T9SS type A sorting domain-containing protein</fullName>
    </submittedName>
</protein>
<keyword evidence="4" id="KW-1185">Reference proteome</keyword>
<dbReference type="Pfam" id="PF18962">
    <property type="entry name" value="Por_Secre_tail"/>
    <property type="match status" value="1"/>
</dbReference>
<feature type="domain" description="Secretion system C-terminal sorting" evidence="2">
    <location>
        <begin position="1015"/>
        <end position="1084"/>
    </location>
</feature>
<sequence>MRHFYLLILALAIFGGAAPAFGQQTAAYSPSFQVSGQSLFETNGGTPAGVDFSKQFLLENDASFFAAVDPGNLGVFVAKAGLGFNAYYKLNELTGGAVDITYPVDVQIQYPDDRSYGCNDWISISTSCSGGNGHNLTVTPPTLEFELGTKTLSGTAFGIGGNTTATPEGFEMADNNNWTSLAAVAENPFFRLNTNDGITWPWTFAGIDDPTGTIPSEFPITIPSFISDYIFLEGTLDNPFAEDGADSYDNKKLSETSSKTFIDLEFSPLNFQQYITGVPLSASVNLGLASGEFTIFNIPLGMEVEQIQEVSFEGEVDIQFALSQPMQYEERDGTTNAIVNSGTASSTITIKAGNTLRVKYPDGAPVLTAVTPKFVMVNDMMTTKISEEITFSVGIELLSGEITIAAIDEEICVPFTDLCTEIEIDGASFPFAAIDEDLDAPPISFDVYDETFPITDDAFEDITGNSFNLQPDDSAPVASYLSDRTINLSGTEVQVNYDNFLQSFIDADGGGATIPEGQFSTYNCSDLGSPVYAWMGSDNRCNEDDYEVSFTLNDTGVPVAKTKTFDLYLDADGNATLAPEDVNDNSTDNCEVTGLSLSKTTFNCSDVGEQSVTLTVQDAADNMDTEIAVIQVIDTVAPIALCRPALISLDANGMASTTAEAINNGSNDACGIASIALSKTSFSCSNLNANTVTLTVTDNNGNSSTCQSTVTVVDEIMPTPVCIAKTIFLEPDGQYSLILSDVYDPAASFDNCTITQTDFAPTTYTCDEVGGTYAVTVTATDQSGNQSSCDAIISVEIGDALPEGWTGKDVNLSGTPGSYTFDPCTAEQAEDGEYTSTTNAINPTAGPIDRIGFISHSLCGDGSITAKLEEVENGFAGITMRENCDPNARMIALYSNLSTVVRRAARYQTGAPKQSALYAGLPSPWLRLTRTGNVFRAYVSYDNNIYYLKSQLFIPMGQCIEIGLATYASRPGLTATSVFSHVEITGASPASLLQATGPSYEAWSADADVATTMNVYPNPSQGRFTVAFGQPLQQDATLSLTDALGRTLMQQQARSGEVQLDWDASGLPGGLYFIQTSFDGQATTTIRIMLDGTPRP</sequence>
<dbReference type="InterPro" id="IPR026444">
    <property type="entry name" value="Secre_tail"/>
</dbReference>
<proteinExistence type="predicted"/>
<keyword evidence="1" id="KW-0732">Signal</keyword>
<feature type="chain" id="PRO_5022664275" evidence="1">
    <location>
        <begin position="23"/>
        <end position="1096"/>
    </location>
</feature>
<name>A0A5C6RIK3_9BACT</name>
<evidence type="ECO:0000313" key="3">
    <source>
        <dbReference type="EMBL" id="TXB60596.1"/>
    </source>
</evidence>
<organism evidence="3 4">
    <name type="scientific">Phaeodactylibacter luteus</name>
    <dbReference type="NCBI Taxonomy" id="1564516"/>
    <lineage>
        <taxon>Bacteria</taxon>
        <taxon>Pseudomonadati</taxon>
        <taxon>Bacteroidota</taxon>
        <taxon>Saprospiria</taxon>
        <taxon>Saprospirales</taxon>
        <taxon>Haliscomenobacteraceae</taxon>
        <taxon>Phaeodactylibacter</taxon>
    </lineage>
</organism>
<evidence type="ECO:0000259" key="2">
    <source>
        <dbReference type="Pfam" id="PF18962"/>
    </source>
</evidence>
<comment type="caution">
    <text evidence="3">The sequence shown here is derived from an EMBL/GenBank/DDBJ whole genome shotgun (WGS) entry which is preliminary data.</text>
</comment>
<evidence type="ECO:0000313" key="4">
    <source>
        <dbReference type="Proteomes" id="UP000321580"/>
    </source>
</evidence>
<dbReference type="NCBIfam" id="TIGR04183">
    <property type="entry name" value="Por_Secre_tail"/>
    <property type="match status" value="1"/>
</dbReference>
<dbReference type="PANTHER" id="PTHR24273:SF32">
    <property type="entry name" value="HYALIN"/>
    <property type="match status" value="1"/>
</dbReference>
<dbReference type="EMBL" id="VOOR01000074">
    <property type="protein sequence ID" value="TXB60596.1"/>
    <property type="molecule type" value="Genomic_DNA"/>
</dbReference>